<evidence type="ECO:0000259" key="1">
    <source>
        <dbReference type="Pfam" id="PF10544"/>
    </source>
</evidence>
<dbReference type="Pfam" id="PF10544">
    <property type="entry name" value="T5orf172"/>
    <property type="match status" value="1"/>
</dbReference>
<protein>
    <submittedName>
        <fullName evidence="2">GIY-YIG nuclease family protein</fullName>
    </submittedName>
</protein>
<gene>
    <name evidence="2" type="ORF">Q5H92_21835</name>
</gene>
<reference evidence="2" key="1">
    <citation type="submission" date="2023-07" db="EMBL/GenBank/DDBJ databases">
        <authorList>
            <person name="Kim M.K."/>
        </authorList>
    </citation>
    <scope>NUCLEOTIDE SEQUENCE</scope>
    <source>
        <strain evidence="2">M29</strain>
    </source>
</reference>
<comment type="caution">
    <text evidence="2">The sequence shown here is derived from an EMBL/GenBank/DDBJ whole genome shotgun (WGS) entry which is preliminary data.</text>
</comment>
<name>A0ABT9AJ82_9BACT</name>
<evidence type="ECO:0000313" key="3">
    <source>
        <dbReference type="Proteomes" id="UP001167796"/>
    </source>
</evidence>
<sequence length="118" mass="13395">MNRAPWIAQQHGRKAVLYVVRVYGNGEAFCKIGITFDLTRRFSRLRFAGYKWRTLARFSSYNAGKVFDLEQALHQRFAALSYVPLLPFSGETECYGDAAPILAALPAKTFFLKPTIDI</sequence>
<dbReference type="InterPro" id="IPR018306">
    <property type="entry name" value="Phage_T5_Orf172_DNA-bd"/>
</dbReference>
<dbReference type="RefSeq" id="WP_305013690.1">
    <property type="nucleotide sequence ID" value="NZ_JAUQSX010000014.1"/>
</dbReference>
<accession>A0ABT9AJ82</accession>
<evidence type="ECO:0000313" key="2">
    <source>
        <dbReference type="EMBL" id="MDO7849021.1"/>
    </source>
</evidence>
<feature type="domain" description="Bacteriophage T5 Orf172 DNA-binding" evidence="1">
    <location>
        <begin position="17"/>
        <end position="82"/>
    </location>
</feature>
<organism evidence="2 3">
    <name type="scientific">Hymenobacter mellowenesis</name>
    <dbReference type="NCBI Taxonomy" id="3063995"/>
    <lineage>
        <taxon>Bacteria</taxon>
        <taxon>Pseudomonadati</taxon>
        <taxon>Bacteroidota</taxon>
        <taxon>Cytophagia</taxon>
        <taxon>Cytophagales</taxon>
        <taxon>Hymenobacteraceae</taxon>
        <taxon>Hymenobacter</taxon>
    </lineage>
</organism>
<proteinExistence type="predicted"/>
<dbReference type="Proteomes" id="UP001167796">
    <property type="component" value="Unassembled WGS sequence"/>
</dbReference>
<keyword evidence="3" id="KW-1185">Reference proteome</keyword>
<dbReference type="EMBL" id="JAUQSX010000014">
    <property type="protein sequence ID" value="MDO7849021.1"/>
    <property type="molecule type" value="Genomic_DNA"/>
</dbReference>